<dbReference type="eggNOG" id="COG1403">
    <property type="taxonomic scope" value="Bacteria"/>
</dbReference>
<organism evidence="1 2">
    <name type="scientific">Eubacterium plexicaudatum ASF492</name>
    <dbReference type="NCBI Taxonomy" id="1235802"/>
    <lineage>
        <taxon>Bacteria</taxon>
        <taxon>Bacillati</taxon>
        <taxon>Bacillota</taxon>
        <taxon>Clostridia</taxon>
        <taxon>Eubacteriales</taxon>
        <taxon>Eubacteriaceae</taxon>
        <taxon>Eubacterium</taxon>
    </lineage>
</organism>
<accession>N2AJE5</accession>
<dbReference type="STRING" id="1235802.C823_03209"/>
<keyword evidence="2" id="KW-1185">Reference proteome</keyword>
<proteinExistence type="predicted"/>
<protein>
    <submittedName>
        <fullName evidence="1">TIGR02646 family protein</fullName>
    </submittedName>
</protein>
<evidence type="ECO:0000313" key="1">
    <source>
        <dbReference type="EMBL" id="EMZ24524.1"/>
    </source>
</evidence>
<name>N2AJE5_9FIRM</name>
<dbReference type="Gene3D" id="1.10.30.50">
    <property type="match status" value="1"/>
</dbReference>
<dbReference type="HOGENOM" id="CLU_092819_1_0_9"/>
<gene>
    <name evidence="1" type="ORF">C823_03209</name>
</gene>
<dbReference type="Proteomes" id="UP000012589">
    <property type="component" value="Unassembled WGS sequence"/>
</dbReference>
<evidence type="ECO:0000313" key="2">
    <source>
        <dbReference type="Proteomes" id="UP000012589"/>
    </source>
</evidence>
<dbReference type="PATRIC" id="fig|1235802.3.peg.3394"/>
<comment type="caution">
    <text evidence="1">The sequence shown here is derived from an EMBL/GenBank/DDBJ whole genome shotgun (WGS) entry which is preliminary data.</text>
</comment>
<dbReference type="AlphaFoldDB" id="N2AJE5"/>
<reference evidence="1 2" key="1">
    <citation type="journal article" date="2014" name="Genome Announc.">
        <title>Draft genome sequences of the altered schaedler flora, a defined bacterial community from gnotobiotic mice.</title>
        <authorList>
            <person name="Wannemuehler M.J."/>
            <person name="Overstreet A.M."/>
            <person name="Ward D.V."/>
            <person name="Phillips G.J."/>
        </authorList>
    </citation>
    <scope>NUCLEOTIDE SEQUENCE [LARGE SCALE GENOMIC DNA]</scope>
    <source>
        <strain evidence="1 2">ASF492</strain>
    </source>
</reference>
<sequence length="227" mass="26784">MIYIQKKSEPDLLLEYRYQENARFDNMDAIVKKQLRESLLKEQGYLCVYCMKRIGDTKDVKIEHLEARTPENELQYPNLLAVCMGGEKGPVKARTCDTKKGNRPIFISPLSKSDMQRIYYNNSGEIHSSDTTKYKFEFQDSNGRYHSGYTSPERDIHECLNYENGAPMIGRKTALRKFQKLLHPYKDKKSKRAFLEKMKRTYSVQSEYMEPYVGIIRWYIDKKLSQL</sequence>
<dbReference type="EMBL" id="AQFT01000096">
    <property type="protein sequence ID" value="EMZ24524.1"/>
    <property type="molecule type" value="Genomic_DNA"/>
</dbReference>